<dbReference type="OMA" id="WMKNTRS"/>
<dbReference type="Proteomes" id="UP000008144">
    <property type="component" value="Chromosome 14"/>
</dbReference>
<dbReference type="PANTHER" id="PTHR45664">
    <property type="entry name" value="PROTEIN ZERKNUELLT 1-RELATED"/>
    <property type="match status" value="1"/>
</dbReference>
<feature type="region of interest" description="Disordered" evidence="6">
    <location>
        <begin position="366"/>
        <end position="411"/>
    </location>
</feature>
<dbReference type="GO" id="GO:0045944">
    <property type="term" value="P:positive regulation of transcription by RNA polymerase II"/>
    <property type="evidence" value="ECO:0007669"/>
    <property type="project" value="UniProtKB-ARBA"/>
</dbReference>
<dbReference type="InterPro" id="IPR017970">
    <property type="entry name" value="Homeobox_CS"/>
</dbReference>
<feature type="region of interest" description="Disordered" evidence="6">
    <location>
        <begin position="167"/>
        <end position="186"/>
    </location>
</feature>
<dbReference type="PRINTS" id="PR00024">
    <property type="entry name" value="HOMEOBOX"/>
</dbReference>
<feature type="region of interest" description="Disordered" evidence="6">
    <location>
        <begin position="31"/>
        <end position="82"/>
    </location>
</feature>
<dbReference type="GO" id="GO:0005634">
    <property type="term" value="C:nucleus"/>
    <property type="evidence" value="ECO:0000318"/>
    <property type="project" value="GO_Central"/>
</dbReference>
<evidence type="ECO:0000256" key="1">
    <source>
        <dbReference type="ARBA" id="ARBA00023125"/>
    </source>
</evidence>
<keyword evidence="9" id="KW-1185">Reference proteome</keyword>
<dbReference type="SMART" id="SM00389">
    <property type="entry name" value="HOX"/>
    <property type="match status" value="1"/>
</dbReference>
<keyword evidence="1 4" id="KW-0238">DNA-binding</keyword>
<accession>F6YLP6</accession>
<dbReference type="Gene3D" id="1.10.10.60">
    <property type="entry name" value="Homeodomain-like"/>
    <property type="match status" value="1"/>
</dbReference>
<dbReference type="PANTHER" id="PTHR45664:SF12">
    <property type="entry name" value="PANCREAS_DUODENUM HOMEOBOX PROTEIN 1"/>
    <property type="match status" value="1"/>
</dbReference>
<keyword evidence="3 4" id="KW-0539">Nucleus</keyword>
<dbReference type="GO" id="GO:0006357">
    <property type="term" value="P:regulation of transcription by RNA polymerase II"/>
    <property type="evidence" value="ECO:0000318"/>
    <property type="project" value="GO_Central"/>
</dbReference>
<organism evidence="8 9">
    <name type="scientific">Ciona intestinalis</name>
    <name type="common">Transparent sea squirt</name>
    <name type="synonym">Ascidia intestinalis</name>
    <dbReference type="NCBI Taxonomy" id="7719"/>
    <lineage>
        <taxon>Eukaryota</taxon>
        <taxon>Metazoa</taxon>
        <taxon>Chordata</taxon>
        <taxon>Tunicata</taxon>
        <taxon>Ascidiacea</taxon>
        <taxon>Phlebobranchia</taxon>
        <taxon>Cionidae</taxon>
        <taxon>Ciona</taxon>
    </lineage>
</organism>
<feature type="region of interest" description="Disordered" evidence="6">
    <location>
        <begin position="138"/>
        <end position="159"/>
    </location>
</feature>
<keyword evidence="2 4" id="KW-0371">Homeobox</keyword>
<dbReference type="InParanoid" id="F6YLP6"/>
<comment type="subcellular location">
    <subcellularLocation>
        <location evidence="4 5">Nucleus</location>
    </subcellularLocation>
</comment>
<reference evidence="8" key="4">
    <citation type="submission" date="2025-09" db="UniProtKB">
        <authorList>
            <consortium name="Ensembl"/>
        </authorList>
    </citation>
    <scope>IDENTIFICATION</scope>
</reference>
<dbReference type="PROSITE" id="PS00027">
    <property type="entry name" value="HOMEOBOX_1"/>
    <property type="match status" value="1"/>
</dbReference>
<evidence type="ECO:0000256" key="3">
    <source>
        <dbReference type="ARBA" id="ARBA00023242"/>
    </source>
</evidence>
<evidence type="ECO:0000256" key="6">
    <source>
        <dbReference type="SAM" id="MobiDB-lite"/>
    </source>
</evidence>
<feature type="compositionally biased region" description="Polar residues" evidence="6">
    <location>
        <begin position="367"/>
        <end position="377"/>
    </location>
</feature>
<protein>
    <recommendedName>
        <fullName evidence="7">Homeobox domain-containing protein</fullName>
    </recommendedName>
</protein>
<dbReference type="STRING" id="7719.ENSCINP00000001819"/>
<dbReference type="GO" id="GO:0000981">
    <property type="term" value="F:DNA-binding transcription factor activity, RNA polymerase II-specific"/>
    <property type="evidence" value="ECO:0000318"/>
    <property type="project" value="GO_Central"/>
</dbReference>
<dbReference type="InterPro" id="IPR020479">
    <property type="entry name" value="HD_metazoa"/>
</dbReference>
<dbReference type="HOGENOM" id="CLU_668945_0_0_1"/>
<proteinExistence type="predicted"/>
<evidence type="ECO:0000259" key="7">
    <source>
        <dbReference type="PROSITE" id="PS50071"/>
    </source>
</evidence>
<dbReference type="CDD" id="cd00086">
    <property type="entry name" value="homeodomain"/>
    <property type="match status" value="1"/>
</dbReference>
<dbReference type="GO" id="GO:0000978">
    <property type="term" value="F:RNA polymerase II cis-regulatory region sequence-specific DNA binding"/>
    <property type="evidence" value="ECO:0000318"/>
    <property type="project" value="GO_Central"/>
</dbReference>
<dbReference type="GeneTree" id="ENSGT00940000163955"/>
<feature type="compositionally biased region" description="Polar residues" evidence="6">
    <location>
        <begin position="31"/>
        <end position="55"/>
    </location>
</feature>
<evidence type="ECO:0000313" key="9">
    <source>
        <dbReference type="Proteomes" id="UP000008144"/>
    </source>
</evidence>
<dbReference type="Ensembl" id="ENSCINT00000001819.3">
    <property type="protein sequence ID" value="ENSCINP00000001819.3"/>
    <property type="gene ID" value="ENSCING00000000991.3"/>
</dbReference>
<dbReference type="FunFam" id="1.10.10.60:FF:000176">
    <property type="entry name" value="pancreas/duodenum homeobox protein 1"/>
    <property type="match status" value="1"/>
</dbReference>
<dbReference type="EMBL" id="EAAA01001286">
    <property type="status" value="NOT_ANNOTATED_CDS"/>
    <property type="molecule type" value="Genomic_DNA"/>
</dbReference>
<dbReference type="InterPro" id="IPR001356">
    <property type="entry name" value="HD"/>
</dbReference>
<evidence type="ECO:0000256" key="4">
    <source>
        <dbReference type="PROSITE-ProRule" id="PRU00108"/>
    </source>
</evidence>
<reference evidence="9" key="1">
    <citation type="journal article" date="2002" name="Science">
        <title>The draft genome of Ciona intestinalis: insights into chordate and vertebrate origins.</title>
        <authorList>
            <person name="Dehal P."/>
            <person name="Satou Y."/>
            <person name="Campbell R.K."/>
            <person name="Chapman J."/>
            <person name="Degnan B."/>
            <person name="De Tomaso A."/>
            <person name="Davidson B."/>
            <person name="Di Gregorio A."/>
            <person name="Gelpke M."/>
            <person name="Goodstein D.M."/>
            <person name="Harafuji N."/>
            <person name="Hastings K.E."/>
            <person name="Ho I."/>
            <person name="Hotta K."/>
            <person name="Huang W."/>
            <person name="Kawashima T."/>
            <person name="Lemaire P."/>
            <person name="Martinez D."/>
            <person name="Meinertzhagen I.A."/>
            <person name="Necula S."/>
            <person name="Nonaka M."/>
            <person name="Putnam N."/>
            <person name="Rash S."/>
            <person name="Saiga H."/>
            <person name="Satake M."/>
            <person name="Terry A."/>
            <person name="Yamada L."/>
            <person name="Wang H.G."/>
            <person name="Awazu S."/>
            <person name="Azumi K."/>
            <person name="Boore J."/>
            <person name="Branno M."/>
            <person name="Chin-Bow S."/>
            <person name="DeSantis R."/>
            <person name="Doyle S."/>
            <person name="Francino P."/>
            <person name="Keys D.N."/>
            <person name="Haga S."/>
            <person name="Hayashi H."/>
            <person name="Hino K."/>
            <person name="Imai K.S."/>
            <person name="Inaba K."/>
            <person name="Kano S."/>
            <person name="Kobayashi K."/>
            <person name="Kobayashi M."/>
            <person name="Lee B.I."/>
            <person name="Makabe K.W."/>
            <person name="Manohar C."/>
            <person name="Matassi G."/>
            <person name="Medina M."/>
            <person name="Mochizuki Y."/>
            <person name="Mount S."/>
            <person name="Morishita T."/>
            <person name="Miura S."/>
            <person name="Nakayama A."/>
            <person name="Nishizaka S."/>
            <person name="Nomoto H."/>
            <person name="Ohta F."/>
            <person name="Oishi K."/>
            <person name="Rigoutsos I."/>
            <person name="Sano M."/>
            <person name="Sasaki A."/>
            <person name="Sasakura Y."/>
            <person name="Shoguchi E."/>
            <person name="Shin-i T."/>
            <person name="Spagnuolo A."/>
            <person name="Stainier D."/>
            <person name="Suzuki M.M."/>
            <person name="Tassy O."/>
            <person name="Takatori N."/>
            <person name="Tokuoka M."/>
            <person name="Yagi K."/>
            <person name="Yoshizaki F."/>
            <person name="Wada S."/>
            <person name="Zhang C."/>
            <person name="Hyatt P.D."/>
            <person name="Larimer F."/>
            <person name="Detter C."/>
            <person name="Doggett N."/>
            <person name="Glavina T."/>
            <person name="Hawkins T."/>
            <person name="Richardson P."/>
            <person name="Lucas S."/>
            <person name="Kohara Y."/>
            <person name="Levine M."/>
            <person name="Satoh N."/>
            <person name="Rokhsar D.S."/>
        </authorList>
    </citation>
    <scope>NUCLEOTIDE SEQUENCE [LARGE SCALE GENOMIC DNA]</scope>
</reference>
<evidence type="ECO:0000313" key="8">
    <source>
        <dbReference type="Ensembl" id="ENSCINP00000001819.3"/>
    </source>
</evidence>
<dbReference type="InterPro" id="IPR009057">
    <property type="entry name" value="Homeodomain-like_sf"/>
</dbReference>
<dbReference type="AlphaFoldDB" id="F6YLP6"/>
<name>F6YLP6_CIOIN</name>
<dbReference type="Pfam" id="PF00046">
    <property type="entry name" value="Homeodomain"/>
    <property type="match status" value="1"/>
</dbReference>
<feature type="domain" description="Homeobox" evidence="7">
    <location>
        <begin position="261"/>
        <end position="321"/>
    </location>
</feature>
<dbReference type="PROSITE" id="PS50071">
    <property type="entry name" value="HOMEOBOX_2"/>
    <property type="match status" value="1"/>
</dbReference>
<evidence type="ECO:0000256" key="2">
    <source>
        <dbReference type="ARBA" id="ARBA00023155"/>
    </source>
</evidence>
<evidence type="ECO:0000256" key="5">
    <source>
        <dbReference type="RuleBase" id="RU000682"/>
    </source>
</evidence>
<feature type="DNA-binding region" description="Homeobox" evidence="4">
    <location>
        <begin position="263"/>
        <end position="322"/>
    </location>
</feature>
<dbReference type="SUPFAM" id="SSF46689">
    <property type="entry name" value="Homeodomain-like"/>
    <property type="match status" value="1"/>
</dbReference>
<reference evidence="8" key="3">
    <citation type="submission" date="2025-08" db="UniProtKB">
        <authorList>
            <consortium name="Ensembl"/>
        </authorList>
    </citation>
    <scope>IDENTIFICATION</scope>
</reference>
<sequence length="411" mass="46551">MNGAFSDRASSVCLEHCGMYRPAFPERELSASPSSEAVGASTSCAPGYGNTSYQHKSQRDYENNHMQQWQHEQHRGENYSSAGSYQAEQGACIFEDSYWHYPEEGRVGEQRQSPPEEVALNLTGFQENAGPAYFSREQKVTHRASNPRGHGPLTSTSCSEDFARQWQKQSFQGPPDLPDYQSQTRSPDVALPRSCIHDCSFSGYVAGKLPAVGHPGKKEALAGTSSVKFQWMKNTRSHHLEWKAQWQRATGGIPAQFPEVDENKRTRTAYTRWQLLELEKEFHFSRYISRPRRIELAAMLNLTERHIKIWFQNRRMKWKKDQAANSKTGKVRDITAEIRDTACEQTAPRDARAQVSDETTVLKLDSKNFSDGVSSAKSNKEHDSSQTKGKQFPTTDMGNTETNMTEENKIP</sequence>
<reference evidence="8" key="2">
    <citation type="journal article" date="2008" name="Genome Biol.">
        <title>Improved genome assembly and evidence-based global gene model set for the chordate Ciona intestinalis: new insight into intron and operon populations.</title>
        <authorList>
            <person name="Satou Y."/>
            <person name="Mineta K."/>
            <person name="Ogasawara M."/>
            <person name="Sasakura Y."/>
            <person name="Shoguchi E."/>
            <person name="Ueno K."/>
            <person name="Yamada L."/>
            <person name="Matsumoto J."/>
            <person name="Wasserscheid J."/>
            <person name="Dewar K."/>
            <person name="Wiley G.B."/>
            <person name="Macmil S.L."/>
            <person name="Roe B.A."/>
            <person name="Zeller R.W."/>
            <person name="Hastings K.E."/>
            <person name="Lemaire P."/>
            <person name="Lindquist E."/>
            <person name="Endo T."/>
            <person name="Hotta K."/>
            <person name="Inaba K."/>
        </authorList>
    </citation>
    <scope>NUCLEOTIDE SEQUENCE [LARGE SCALE GENOMIC DNA]</scope>
    <source>
        <strain evidence="8">wild type</strain>
    </source>
</reference>
<feature type="compositionally biased region" description="Polar residues" evidence="6">
    <location>
        <begin position="386"/>
        <end position="405"/>
    </location>
</feature>